<evidence type="ECO:0000313" key="1">
    <source>
        <dbReference type="EMBL" id="JAR91600.1"/>
    </source>
</evidence>
<proteinExistence type="predicted"/>
<accession>A0A147BLC9</accession>
<organism evidence="1">
    <name type="scientific">Ixodes ricinus</name>
    <name type="common">Common tick</name>
    <name type="synonym">Acarus ricinus</name>
    <dbReference type="NCBI Taxonomy" id="34613"/>
    <lineage>
        <taxon>Eukaryota</taxon>
        <taxon>Metazoa</taxon>
        <taxon>Ecdysozoa</taxon>
        <taxon>Arthropoda</taxon>
        <taxon>Chelicerata</taxon>
        <taxon>Arachnida</taxon>
        <taxon>Acari</taxon>
        <taxon>Parasitiformes</taxon>
        <taxon>Ixodida</taxon>
        <taxon>Ixodoidea</taxon>
        <taxon>Ixodidae</taxon>
        <taxon>Ixodinae</taxon>
        <taxon>Ixodes</taxon>
    </lineage>
</organism>
<sequence length="95" mass="10377">MSDFCLAQPFLLAFRTTWSSTTLRHLNTSSLKEFRLVQTFATSTLSTTVSVATKATETTTLRRAYTHLQPLQQAQRVVSTATASMPPSAVSAVPL</sequence>
<dbReference type="EMBL" id="GEGO01003804">
    <property type="protein sequence ID" value="JAR91600.1"/>
    <property type="molecule type" value="Transcribed_RNA"/>
</dbReference>
<name>A0A147BLC9_IXORI</name>
<reference evidence="1" key="1">
    <citation type="journal article" date="2018" name="PLoS Negl. Trop. Dis.">
        <title>Sialome diversity of ticks revealed by RNAseq of single tick salivary glands.</title>
        <authorList>
            <person name="Perner J."/>
            <person name="Kropackova S."/>
            <person name="Kopacek P."/>
            <person name="Ribeiro J.M."/>
        </authorList>
    </citation>
    <scope>NUCLEOTIDE SEQUENCE</scope>
    <source>
        <strain evidence="1">Siblings of single egg batch collected in Ceske Budejovice</strain>
        <tissue evidence="1">Salivary glands</tissue>
    </source>
</reference>
<protein>
    <submittedName>
        <fullName evidence="1">Putative secreted protein</fullName>
    </submittedName>
</protein>
<dbReference type="AlphaFoldDB" id="A0A147BLC9"/>